<evidence type="ECO:0000313" key="9">
    <source>
        <dbReference type="EMBL" id="KAI7844721.1"/>
    </source>
</evidence>
<dbReference type="PANTHER" id="PTHR23092">
    <property type="entry name" value="POLY(A) RNA POLYMERASE"/>
    <property type="match status" value="1"/>
</dbReference>
<dbReference type="Gene3D" id="3.30.460.10">
    <property type="entry name" value="Beta Polymerase, domain 2"/>
    <property type="match status" value="1"/>
</dbReference>
<protein>
    <recommendedName>
        <fullName evidence="3">polynucleotide adenylyltransferase</fullName>
        <ecNumber evidence="3">2.7.7.19</ecNumber>
    </recommendedName>
</protein>
<accession>A0AAD5DXA6</accession>
<feature type="domain" description="Poly(A) RNA polymerase mitochondrial-like central palm" evidence="8">
    <location>
        <begin position="161"/>
        <end position="278"/>
    </location>
</feature>
<feature type="compositionally biased region" description="Basic residues" evidence="7">
    <location>
        <begin position="498"/>
        <end position="509"/>
    </location>
</feature>
<dbReference type="Proteomes" id="UP001205105">
    <property type="component" value="Unassembled WGS sequence"/>
</dbReference>
<evidence type="ECO:0000256" key="4">
    <source>
        <dbReference type="ARBA" id="ARBA00022679"/>
    </source>
</evidence>
<dbReference type="InterPro" id="IPR054708">
    <property type="entry name" value="MTPAP-like_central"/>
</dbReference>
<evidence type="ECO:0000313" key="10">
    <source>
        <dbReference type="Proteomes" id="UP001205105"/>
    </source>
</evidence>
<dbReference type="GO" id="GO:0046872">
    <property type="term" value="F:metal ion binding"/>
    <property type="evidence" value="ECO:0007669"/>
    <property type="project" value="UniProtKB-KW"/>
</dbReference>
<gene>
    <name evidence="9" type="ORF">COHA_001808</name>
</gene>
<dbReference type="Pfam" id="PF22600">
    <property type="entry name" value="MTPAP-like_central"/>
    <property type="match status" value="1"/>
</dbReference>
<name>A0AAD5DXA6_9CHLO</name>
<dbReference type="InterPro" id="IPR043519">
    <property type="entry name" value="NT_sf"/>
</dbReference>
<feature type="region of interest" description="Disordered" evidence="7">
    <location>
        <begin position="450"/>
        <end position="606"/>
    </location>
</feature>
<dbReference type="AlphaFoldDB" id="A0AAD5DXA6"/>
<proteinExistence type="inferred from homology"/>
<dbReference type="GO" id="GO:1990817">
    <property type="term" value="F:poly(A) RNA polymerase activity"/>
    <property type="evidence" value="ECO:0007669"/>
    <property type="project" value="UniProtKB-EC"/>
</dbReference>
<keyword evidence="10" id="KW-1185">Reference proteome</keyword>
<dbReference type="EMBL" id="JADXDR010000025">
    <property type="protein sequence ID" value="KAI7844721.1"/>
    <property type="molecule type" value="Genomic_DNA"/>
</dbReference>
<sequence>MAAPAEKLVPVHDDVQFKYSTSYVALGGGLALGGSGGGGKGGAAAAPPSVWEERPQTAEPAKLPPPLEDLDDFISLEDAAPAAQAGAAEPAAAAGEVQAAAAGGGVGNLLDDYVSLGILEDPAAAASKKAAAAARSQRPELLERVPWMAAFKGIRSPLLRLHQEVVEFCRYLAPSPAEAAARQAAIDRIEDVVTSIWPKARVQVFGSFATGLYLPTSDVDAVIMGSGCTDVPQGLKALANALARRNMAKNMQVIAKAKVPIVKFEDAETGYAFDVSFDVANGPEVRAAENVRALMDALPPMRQLVMVLKVFLQQRELNEVYSGGLGSYALLVMVAAFLQLHPSRAPAGSGRSYGGSKGKLAAEELEGSLGVLLVDFFRLYGRALNNQEPERPFLYAVEDPNDPSNDLGRNSYNISRVRMAFDWAYCQLVAPSEPGASLLQRIIRLDPVLFERSPPPHDDASPPPAASGKKKRKDRRRSEEAGDSPRQQQQGEESGGGKRQKKKKRRHRERSLSDGDEEEQGGAAANQAGGGSGGGGGRWELAESGEDSEGEQRHSKRHKHHKHHKHHHHSKHGKQSKHGGGGDAQQRRRKSDPGGGSGRQHVYFFD</sequence>
<dbReference type="InterPro" id="IPR045862">
    <property type="entry name" value="Trf4-like"/>
</dbReference>
<dbReference type="Gene3D" id="1.10.1410.10">
    <property type="match status" value="1"/>
</dbReference>
<dbReference type="GO" id="GO:0031123">
    <property type="term" value="P:RNA 3'-end processing"/>
    <property type="evidence" value="ECO:0007669"/>
    <property type="project" value="TreeGrafter"/>
</dbReference>
<evidence type="ECO:0000259" key="8">
    <source>
        <dbReference type="Pfam" id="PF22600"/>
    </source>
</evidence>
<dbReference type="CDD" id="cd05402">
    <property type="entry name" value="NT_PAP_TUTase"/>
    <property type="match status" value="1"/>
</dbReference>
<evidence type="ECO:0000256" key="5">
    <source>
        <dbReference type="ARBA" id="ARBA00022723"/>
    </source>
</evidence>
<keyword evidence="5" id="KW-0479">Metal-binding</keyword>
<reference evidence="9" key="1">
    <citation type="submission" date="2020-11" db="EMBL/GenBank/DDBJ databases">
        <title>Chlorella ohadii genome sequencing and assembly.</title>
        <authorList>
            <person name="Murik O."/>
            <person name="Treves H."/>
            <person name="Kedem I."/>
            <person name="Shotland Y."/>
            <person name="Kaplan A."/>
        </authorList>
    </citation>
    <scope>NUCLEOTIDE SEQUENCE</scope>
    <source>
        <strain evidence="9">1</strain>
    </source>
</reference>
<dbReference type="GO" id="GO:0003729">
    <property type="term" value="F:mRNA binding"/>
    <property type="evidence" value="ECO:0007669"/>
    <property type="project" value="TreeGrafter"/>
</dbReference>
<comment type="cofactor">
    <cofactor evidence="1">
        <name>Mn(2+)</name>
        <dbReference type="ChEBI" id="CHEBI:29035"/>
    </cofactor>
</comment>
<dbReference type="FunFam" id="3.30.460.10:FF:000006">
    <property type="entry name" value="non-canonical poly(A) RNA polymerase PAPD5"/>
    <property type="match status" value="1"/>
</dbReference>
<dbReference type="GO" id="GO:0043634">
    <property type="term" value="P:polyadenylation-dependent ncRNA catabolic process"/>
    <property type="evidence" value="ECO:0007669"/>
    <property type="project" value="TreeGrafter"/>
</dbReference>
<evidence type="ECO:0000256" key="6">
    <source>
        <dbReference type="ARBA" id="ARBA00022842"/>
    </source>
</evidence>
<evidence type="ECO:0000256" key="1">
    <source>
        <dbReference type="ARBA" id="ARBA00001936"/>
    </source>
</evidence>
<keyword evidence="6" id="KW-0460">Magnesium</keyword>
<dbReference type="EC" id="2.7.7.19" evidence="3"/>
<dbReference type="PANTHER" id="PTHR23092:SF15">
    <property type="entry name" value="INACTIVE NON-CANONICAL POLY(A) RNA POLYMERASE PROTEIN TRF4-2-RELATED"/>
    <property type="match status" value="1"/>
</dbReference>
<comment type="similarity">
    <text evidence="2">Belongs to the DNA polymerase type-B-like family.</text>
</comment>
<dbReference type="SUPFAM" id="SSF81631">
    <property type="entry name" value="PAP/OAS1 substrate-binding domain"/>
    <property type="match status" value="1"/>
</dbReference>
<feature type="compositionally biased region" description="Gly residues" evidence="7">
    <location>
        <begin position="528"/>
        <end position="538"/>
    </location>
</feature>
<feature type="compositionally biased region" description="Basic residues" evidence="7">
    <location>
        <begin position="554"/>
        <end position="577"/>
    </location>
</feature>
<dbReference type="GO" id="GO:0031499">
    <property type="term" value="C:TRAMP complex"/>
    <property type="evidence" value="ECO:0007669"/>
    <property type="project" value="TreeGrafter"/>
</dbReference>
<evidence type="ECO:0000256" key="3">
    <source>
        <dbReference type="ARBA" id="ARBA00012388"/>
    </source>
</evidence>
<keyword evidence="4" id="KW-0808">Transferase</keyword>
<dbReference type="SUPFAM" id="SSF81301">
    <property type="entry name" value="Nucleotidyltransferase"/>
    <property type="match status" value="1"/>
</dbReference>
<comment type="caution">
    <text evidence="9">The sequence shown here is derived from an EMBL/GenBank/DDBJ whole genome shotgun (WGS) entry which is preliminary data.</text>
</comment>
<dbReference type="GO" id="GO:0005730">
    <property type="term" value="C:nucleolus"/>
    <property type="evidence" value="ECO:0007669"/>
    <property type="project" value="TreeGrafter"/>
</dbReference>
<evidence type="ECO:0000256" key="7">
    <source>
        <dbReference type="SAM" id="MobiDB-lite"/>
    </source>
</evidence>
<feature type="region of interest" description="Disordered" evidence="7">
    <location>
        <begin position="35"/>
        <end position="67"/>
    </location>
</feature>
<evidence type="ECO:0000256" key="2">
    <source>
        <dbReference type="ARBA" id="ARBA00008593"/>
    </source>
</evidence>
<organism evidence="9 10">
    <name type="scientific">Chlorella ohadii</name>
    <dbReference type="NCBI Taxonomy" id="2649997"/>
    <lineage>
        <taxon>Eukaryota</taxon>
        <taxon>Viridiplantae</taxon>
        <taxon>Chlorophyta</taxon>
        <taxon>core chlorophytes</taxon>
        <taxon>Trebouxiophyceae</taxon>
        <taxon>Chlorellales</taxon>
        <taxon>Chlorellaceae</taxon>
        <taxon>Chlorella clade</taxon>
        <taxon>Chlorella</taxon>
    </lineage>
</organism>